<organism evidence="1 2">
    <name type="scientific">Glossina brevipalpis</name>
    <dbReference type="NCBI Taxonomy" id="37001"/>
    <lineage>
        <taxon>Eukaryota</taxon>
        <taxon>Metazoa</taxon>
        <taxon>Ecdysozoa</taxon>
        <taxon>Arthropoda</taxon>
        <taxon>Hexapoda</taxon>
        <taxon>Insecta</taxon>
        <taxon>Pterygota</taxon>
        <taxon>Neoptera</taxon>
        <taxon>Endopterygota</taxon>
        <taxon>Diptera</taxon>
        <taxon>Brachycera</taxon>
        <taxon>Muscomorpha</taxon>
        <taxon>Hippoboscoidea</taxon>
        <taxon>Glossinidae</taxon>
        <taxon>Glossina</taxon>
    </lineage>
</organism>
<accession>A0A1A9W0X9</accession>
<dbReference type="EnsemblMetazoa" id="GBRI002345-RA">
    <property type="protein sequence ID" value="GBRI002345-PA"/>
    <property type="gene ID" value="GBRI002345"/>
</dbReference>
<dbReference type="Proteomes" id="UP000091820">
    <property type="component" value="Unassembled WGS sequence"/>
</dbReference>
<reference evidence="1" key="2">
    <citation type="submission" date="2020-05" db="UniProtKB">
        <authorList>
            <consortium name="EnsemblMetazoa"/>
        </authorList>
    </citation>
    <scope>IDENTIFICATION</scope>
    <source>
        <strain evidence="1">IAEA</strain>
    </source>
</reference>
<proteinExistence type="predicted"/>
<name>A0A1A9W0X9_9MUSC</name>
<evidence type="ECO:0000313" key="1">
    <source>
        <dbReference type="EnsemblMetazoa" id="GBRI002345-PA"/>
    </source>
</evidence>
<sequence length="327" mass="36707">MVEDTTVDRRGNRITEVGHAAKVNEVGGANHRLRKSGMSDATAAWLDQFNGTDGWFDMRKYLRASCEHEGMSATEASLRLATYQDEIDRQVATKTFVNWCTTGIRPSPLLACGGIEKQPILDDKIKVPEAPTITLDENLDISKTRNVVGDYKENRTANIVSDFNENKMTIDDTELHEVPATPIVKEIRHSEDVAILYGDVERCWGDLIDMGCVDPAGLQGYDIDMRSLRWGCVNVMRNIEGRIVNKRINSTYENSALDFHFFLLYFELFHNSLQVFRKDRVDRIGGGILIAISSSVPCYLIESPTPSDVDAGKKKQCYVTVNQIVAH</sequence>
<reference evidence="2" key="1">
    <citation type="submission" date="2014-03" db="EMBL/GenBank/DDBJ databases">
        <authorList>
            <person name="Aksoy S."/>
            <person name="Warren W."/>
            <person name="Wilson R.K."/>
        </authorList>
    </citation>
    <scope>NUCLEOTIDE SEQUENCE [LARGE SCALE GENOMIC DNA]</scope>
    <source>
        <strain evidence="2">IAEA</strain>
    </source>
</reference>
<dbReference type="VEuPathDB" id="VectorBase:GBRI002345"/>
<evidence type="ECO:0000313" key="2">
    <source>
        <dbReference type="Proteomes" id="UP000091820"/>
    </source>
</evidence>
<protein>
    <submittedName>
        <fullName evidence="1">Uncharacterized protein</fullName>
    </submittedName>
</protein>
<dbReference type="AlphaFoldDB" id="A0A1A9W0X9"/>
<keyword evidence="2" id="KW-1185">Reference proteome</keyword>